<name>A0A2T4CW81_9GAMM</name>
<organism evidence="4">
    <name type="scientific">Pseudidiomarina aestuarii</name>
    <dbReference type="NCBI Taxonomy" id="624146"/>
    <lineage>
        <taxon>Bacteria</taxon>
        <taxon>Pseudomonadati</taxon>
        <taxon>Pseudomonadota</taxon>
        <taxon>Gammaproteobacteria</taxon>
        <taxon>Alteromonadales</taxon>
        <taxon>Idiomarinaceae</taxon>
        <taxon>Pseudidiomarina</taxon>
    </lineage>
</organism>
<evidence type="ECO:0000313" key="4">
    <source>
        <dbReference type="EMBL" id="PTB85826.1"/>
    </source>
</evidence>
<comment type="subcellular location">
    <subcellularLocation>
        <location evidence="1">Cell outer membrane</location>
    </subcellularLocation>
</comment>
<accession>A0A2T4CW81</accession>
<sequence length="86" mass="10033">LTPQWQLSGDIIRIGSQNYFNRKDSAIRDKLDSFELVNTRLKYTLANQKADFYVGVENLLDEDYSTSYGYPQAGRFVYTGVNLRWK</sequence>
<comment type="caution">
    <text evidence="4">The sequence shown here is derived from an EMBL/GenBank/DDBJ whole genome shotgun (WGS) entry which is preliminary data.</text>
</comment>
<proteinExistence type="predicted"/>
<keyword evidence="2" id="KW-0472">Membrane</keyword>
<reference evidence="4" key="1">
    <citation type="submission" date="2018-03" db="EMBL/GenBank/DDBJ databases">
        <title>Cross-interface Injection: A General Nanoliter Liquid Handling Method Applied to Single Cells Genome Amplification Automated Nanoliter Liquid Handling Applied to Single Cell Multiple Displacement Amplification.</title>
        <authorList>
            <person name="Yun J."/>
            <person name="Xu P."/>
            <person name="Xu J."/>
            <person name="Dai X."/>
            <person name="Wang Y."/>
            <person name="Zheng X."/>
            <person name="Cao C."/>
            <person name="Yi Q."/>
            <person name="Zhu Y."/>
            <person name="Wang L."/>
            <person name="Dong Z."/>
            <person name="Huang Y."/>
            <person name="Huang L."/>
            <person name="Du W."/>
        </authorList>
    </citation>
    <scope>NUCLEOTIDE SEQUENCE [LARGE SCALE GENOMIC DNA]</scope>
    <source>
        <strain evidence="4">Z-D3-2</strain>
    </source>
</reference>
<dbReference type="InterPro" id="IPR036942">
    <property type="entry name" value="Beta-barrel_TonB_sf"/>
</dbReference>
<protein>
    <submittedName>
        <fullName evidence="4">Uncharacterized protein</fullName>
    </submittedName>
</protein>
<dbReference type="SUPFAM" id="SSF56935">
    <property type="entry name" value="Porins"/>
    <property type="match status" value="1"/>
</dbReference>
<feature type="non-terminal residue" evidence="4">
    <location>
        <position position="1"/>
    </location>
</feature>
<dbReference type="GO" id="GO:0009279">
    <property type="term" value="C:cell outer membrane"/>
    <property type="evidence" value="ECO:0007669"/>
    <property type="project" value="UniProtKB-SubCell"/>
</dbReference>
<evidence type="ECO:0000256" key="2">
    <source>
        <dbReference type="ARBA" id="ARBA00023136"/>
    </source>
</evidence>
<dbReference type="AlphaFoldDB" id="A0A2T4CW81"/>
<keyword evidence="3" id="KW-0998">Cell outer membrane</keyword>
<evidence type="ECO:0000256" key="1">
    <source>
        <dbReference type="ARBA" id="ARBA00004442"/>
    </source>
</evidence>
<gene>
    <name evidence="4" type="ORF">C9940_04795</name>
</gene>
<dbReference type="Gene3D" id="2.40.170.20">
    <property type="entry name" value="TonB-dependent receptor, beta-barrel domain"/>
    <property type="match status" value="1"/>
</dbReference>
<evidence type="ECO:0000256" key="3">
    <source>
        <dbReference type="ARBA" id="ARBA00023237"/>
    </source>
</evidence>
<dbReference type="EMBL" id="PYVN01000074">
    <property type="protein sequence ID" value="PTB85826.1"/>
    <property type="molecule type" value="Genomic_DNA"/>
</dbReference>